<protein>
    <recommendedName>
        <fullName evidence="4">NAD-specific glutamate dehydrogenase</fullName>
    </recommendedName>
</protein>
<reference evidence="2 3" key="1">
    <citation type="submission" date="2016-07" db="EMBL/GenBank/DDBJ databases">
        <title>Draft Genome Sequence of Methylobrevis pamukkalensis PK2.</title>
        <authorList>
            <person name="Vasilenko O.V."/>
            <person name="Doronina N.V."/>
            <person name="Shmareva M.N."/>
            <person name="Tarlachkov S.V."/>
            <person name="Mustakhimov I."/>
            <person name="Trotsenko Y.A."/>
        </authorList>
    </citation>
    <scope>NUCLEOTIDE SEQUENCE [LARGE SCALE GENOMIC DNA]</scope>
    <source>
        <strain evidence="2 3">PK2</strain>
    </source>
</reference>
<feature type="transmembrane region" description="Helical" evidence="1">
    <location>
        <begin position="437"/>
        <end position="459"/>
    </location>
</feature>
<name>A0A1E3H2K6_9HYPH</name>
<accession>A0A1E3H2K6</accession>
<keyword evidence="1" id="KW-1133">Transmembrane helix</keyword>
<gene>
    <name evidence="2" type="ORF">A6302_02893</name>
</gene>
<organism evidence="2 3">
    <name type="scientific">Methylobrevis pamukkalensis</name>
    <dbReference type="NCBI Taxonomy" id="1439726"/>
    <lineage>
        <taxon>Bacteria</taxon>
        <taxon>Pseudomonadati</taxon>
        <taxon>Pseudomonadota</taxon>
        <taxon>Alphaproteobacteria</taxon>
        <taxon>Hyphomicrobiales</taxon>
        <taxon>Pleomorphomonadaceae</taxon>
        <taxon>Methylobrevis</taxon>
    </lineage>
</organism>
<evidence type="ECO:0008006" key="4">
    <source>
        <dbReference type="Google" id="ProtNLM"/>
    </source>
</evidence>
<comment type="caution">
    <text evidence="2">The sequence shown here is derived from an EMBL/GenBank/DDBJ whole genome shotgun (WGS) entry which is preliminary data.</text>
</comment>
<evidence type="ECO:0000313" key="3">
    <source>
        <dbReference type="Proteomes" id="UP000094622"/>
    </source>
</evidence>
<dbReference type="Proteomes" id="UP000094622">
    <property type="component" value="Unassembled WGS sequence"/>
</dbReference>
<sequence>MAALLIEDVERDRRPRADGEVMGDALEKLVLQRAQHMQGHALGGADDAGAEAVRADFGGAFEHAGADALAAHLHQAEMRDPADLDARAVVLEAILELALHRLVVAALFHVDEIDHDEARKVAQAQLARDLLGGFHVGLVGRVLDVVLAGRPAGVHVDRDQRLGLVDDDVAARAQGHLRREHRVELRLHRVAREDRRGVAVGLDVLGMARHEHAHEVLGLAVGLVTGHEDLGDVLVVEVADRALDQRALLVDQRRRAGLEGQVAHVLPQAQQILEVALDLGLGAARTGGAQDDAHALGHFQLVSDLLEALAVGDIGDLAGDAAAAPGVRHQHRIAAGKRQIGGERRTLVAALFLDDLHQQDLPALDHFLDLVLARPRLAAHRHLFHGVFGAHRLDVILVVAVMVVAAAAADFRHVAAMLARRSVLGLVLGAVVRRGRVVLPVVAVAVAVVAAGVLGHRLLVAARRAGLAAGAVAIAGRGAVVAPALPGRARVEIFVRLGLFGIEQRLTVGPGDLVVVGMDFREGEEAVAVAAVFHEGRLKRRLHARHLGKVDVATQLFAVGGLEVKLLDARPLDHHNPGLLRVGGIDKHLVGHQ</sequence>
<keyword evidence="1" id="KW-0812">Transmembrane</keyword>
<dbReference type="AntiFam" id="ANF00132">
    <property type="entry name" value="Shadow ORF (opposite rne)"/>
</dbReference>
<keyword evidence="3" id="KW-1185">Reference proteome</keyword>
<dbReference type="AlphaFoldDB" id="A0A1E3H2K6"/>
<evidence type="ECO:0000313" key="2">
    <source>
        <dbReference type="EMBL" id="ODN69771.1"/>
    </source>
</evidence>
<evidence type="ECO:0000256" key="1">
    <source>
        <dbReference type="SAM" id="Phobius"/>
    </source>
</evidence>
<proteinExistence type="predicted"/>
<keyword evidence="1" id="KW-0472">Membrane</keyword>
<dbReference type="EMBL" id="MCRJ01000074">
    <property type="protein sequence ID" value="ODN69771.1"/>
    <property type="molecule type" value="Genomic_DNA"/>
</dbReference>
<feature type="transmembrane region" description="Helical" evidence="1">
    <location>
        <begin position="395"/>
        <end position="416"/>
    </location>
</feature>